<reference evidence="1 2" key="1">
    <citation type="submission" date="2019-02" db="EMBL/GenBank/DDBJ databases">
        <title>Deep-cultivation of Planctomycetes and their phenomic and genomic characterization uncovers novel biology.</title>
        <authorList>
            <person name="Wiegand S."/>
            <person name="Jogler M."/>
            <person name="Boedeker C."/>
            <person name="Pinto D."/>
            <person name="Vollmers J."/>
            <person name="Rivas-Marin E."/>
            <person name="Kohn T."/>
            <person name="Peeters S.H."/>
            <person name="Heuer A."/>
            <person name="Rast P."/>
            <person name="Oberbeckmann S."/>
            <person name="Bunk B."/>
            <person name="Jeske O."/>
            <person name="Meyerdierks A."/>
            <person name="Storesund J.E."/>
            <person name="Kallscheuer N."/>
            <person name="Luecker S."/>
            <person name="Lage O.M."/>
            <person name="Pohl T."/>
            <person name="Merkel B.J."/>
            <person name="Hornburger P."/>
            <person name="Mueller R.-W."/>
            <person name="Bruemmer F."/>
            <person name="Labrenz M."/>
            <person name="Spormann A.M."/>
            <person name="Op den Camp H."/>
            <person name="Overmann J."/>
            <person name="Amann R."/>
            <person name="Jetten M.S.M."/>
            <person name="Mascher T."/>
            <person name="Medema M.H."/>
            <person name="Devos D.P."/>
            <person name="Kaster A.-K."/>
            <person name="Ovreas L."/>
            <person name="Rohde M."/>
            <person name="Galperin M.Y."/>
            <person name="Jogler C."/>
        </authorList>
    </citation>
    <scope>NUCLEOTIDE SEQUENCE [LARGE SCALE GENOMIC DNA]</scope>
    <source>
        <strain evidence="1 2">ETA_A8</strain>
    </source>
</reference>
<dbReference type="AlphaFoldDB" id="A0A517YP33"/>
<proteinExistence type="predicted"/>
<dbReference type="Gene3D" id="3.60.21.10">
    <property type="match status" value="1"/>
</dbReference>
<dbReference type="PANTHER" id="PTHR30337:SF7">
    <property type="entry name" value="PHOSPHOESTERASE"/>
    <property type="match status" value="1"/>
</dbReference>
<keyword evidence="2" id="KW-1185">Reference proteome</keyword>
<organism evidence="1 2">
    <name type="scientific">Anatilimnocola aggregata</name>
    <dbReference type="NCBI Taxonomy" id="2528021"/>
    <lineage>
        <taxon>Bacteria</taxon>
        <taxon>Pseudomonadati</taxon>
        <taxon>Planctomycetota</taxon>
        <taxon>Planctomycetia</taxon>
        <taxon>Pirellulales</taxon>
        <taxon>Pirellulaceae</taxon>
        <taxon>Anatilimnocola</taxon>
    </lineage>
</organism>
<evidence type="ECO:0000313" key="1">
    <source>
        <dbReference type="EMBL" id="QDU31969.1"/>
    </source>
</evidence>
<protein>
    <submittedName>
        <fullName evidence="1">Putative metallophosphoesterase YhaO</fullName>
    </submittedName>
</protein>
<dbReference type="Proteomes" id="UP000315017">
    <property type="component" value="Chromosome"/>
</dbReference>
<name>A0A517YP33_9BACT</name>
<dbReference type="OrthoDB" id="208387at2"/>
<accession>A0A517YP33</accession>
<dbReference type="PANTHER" id="PTHR30337">
    <property type="entry name" value="COMPONENT OF ATP-DEPENDENT DSDNA EXONUCLEASE"/>
    <property type="match status" value="1"/>
</dbReference>
<dbReference type="SUPFAM" id="SSF56300">
    <property type="entry name" value="Metallo-dependent phosphatases"/>
    <property type="match status" value="1"/>
</dbReference>
<sequence>MGHAFRFLHSGDFDLQQPLTGLADIPAALRPFCVDAPFTAAQRVFDVAIREKVDFIVLSGNLLDIDQAGPRAVSFLLEQFERLNEEDIGVYWAGGVTDPPQQWPGAARMPKNVQLFPAYQVEEFSHFRVDKPIACVRGRSWQGPTVSIDPLAPDFDRMFTVAVSYGQYEVSPLLHKPVNYWALGGSPHRLTHGDSIRTVHYPGSPQGRKPQQAGPHGCSLVHVEADGKTRVQLVPTDAVRFQTEDVVLDPTGPVADQRRPFLDRIKSLRLESDDRPLLVNWELRVMGTPTLAEREKLSAEMLTWLRNEFGTSRVPLWSISVECASGVLSPAWLAEDTMLGEFLRAVEQACHQDDVPLDLSSFIPQRHQQSSLAGVAQIGMGIEKQTLLREAALLGAQLLGADERATAKILT</sequence>
<dbReference type="InterPro" id="IPR029052">
    <property type="entry name" value="Metallo-depent_PP-like"/>
</dbReference>
<dbReference type="InterPro" id="IPR050535">
    <property type="entry name" value="DNA_Repair-Maintenance_Comp"/>
</dbReference>
<dbReference type="RefSeq" id="WP_145100012.1">
    <property type="nucleotide sequence ID" value="NZ_CP036274.1"/>
</dbReference>
<dbReference type="KEGG" id="aagg:ETAA8_71310"/>
<evidence type="ECO:0000313" key="2">
    <source>
        <dbReference type="Proteomes" id="UP000315017"/>
    </source>
</evidence>
<gene>
    <name evidence="1" type="primary">yhaO_2</name>
    <name evidence="1" type="ORF">ETAA8_71310</name>
</gene>
<dbReference type="EMBL" id="CP036274">
    <property type="protein sequence ID" value="QDU31969.1"/>
    <property type="molecule type" value="Genomic_DNA"/>
</dbReference>